<feature type="binding site" evidence="2">
    <location>
        <position position="357"/>
    </location>
    <ligand>
        <name>Mn(2+)</name>
        <dbReference type="ChEBI" id="CHEBI:29035"/>
        <label>2</label>
    </ligand>
</feature>
<dbReference type="Gene3D" id="3.30.70.360">
    <property type="match status" value="1"/>
</dbReference>
<dbReference type="Pfam" id="PF07687">
    <property type="entry name" value="M20_dimer"/>
    <property type="match status" value="1"/>
</dbReference>
<dbReference type="PANTHER" id="PTHR11014">
    <property type="entry name" value="PEPTIDASE M20 FAMILY MEMBER"/>
    <property type="match status" value="1"/>
</dbReference>
<evidence type="ECO:0000313" key="5">
    <source>
        <dbReference type="Proteomes" id="UP000262325"/>
    </source>
</evidence>
<sequence length="384" mass="41973">MSLERAEILKFAVELRHKLHSQPETAWKEYNTSAYIREILTDNRIRWKKCAETGTIAVLAPEAKGRHVALRTDIDALAIDEKTAVPYKSKVAGVMHACGHDGHTSALIAAALILKENEEKLDGPVTLVFQPGEEGGHGAKRILEEGCLKDVDCIFGWHNWPGIKFGEAVCPDGVVMAANGTFHIDFYGKGGHSSQPEICRDPVLAASAVVTALQQIVSRRVAPQDSAVVSVTSFEAPSGLTTIPEHSRIEGSIRISDTLMRDKVGEMIKNIAEKTADAYGVRAEVELRKRYGATVNEADSASFMRECLKNTLGENWKSDIKMPVMASEDFSYYLEKIPGAYALIGSDDGRGHNIACHNAAYDFNDRLIEPAAELLVKLAGIDNK</sequence>
<dbReference type="EMBL" id="DPPF01000057">
    <property type="protein sequence ID" value="HCW92550.1"/>
    <property type="molecule type" value="Genomic_DNA"/>
</dbReference>
<keyword evidence="1 4" id="KW-0378">Hydrolase</keyword>
<dbReference type="GO" id="GO:0050118">
    <property type="term" value="F:N-acetyldiaminopimelate deacetylase activity"/>
    <property type="evidence" value="ECO:0007669"/>
    <property type="project" value="UniProtKB-ARBA"/>
</dbReference>
<dbReference type="InterPro" id="IPR036264">
    <property type="entry name" value="Bact_exopeptidase_dim_dom"/>
</dbReference>
<dbReference type="PIRSF" id="PIRSF005962">
    <property type="entry name" value="Pept_M20D_amidohydro"/>
    <property type="match status" value="1"/>
</dbReference>
<dbReference type="SUPFAM" id="SSF55031">
    <property type="entry name" value="Bacterial exopeptidase dimerisation domain"/>
    <property type="match status" value="1"/>
</dbReference>
<keyword evidence="2" id="KW-0479">Metal-binding</keyword>
<feature type="binding site" evidence="2">
    <location>
        <position position="158"/>
    </location>
    <ligand>
        <name>Mn(2+)</name>
        <dbReference type="ChEBI" id="CHEBI:29035"/>
        <label>2</label>
    </ligand>
</feature>
<comment type="caution">
    <text evidence="4">The sequence shown here is derived from an EMBL/GenBank/DDBJ whole genome shotgun (WGS) entry which is preliminary data.</text>
</comment>
<dbReference type="PANTHER" id="PTHR11014:SF63">
    <property type="entry name" value="METALLOPEPTIDASE, PUTATIVE (AFU_ORTHOLOGUE AFUA_6G09600)-RELATED"/>
    <property type="match status" value="1"/>
</dbReference>
<evidence type="ECO:0000256" key="1">
    <source>
        <dbReference type="ARBA" id="ARBA00022801"/>
    </source>
</evidence>
<accession>A0A3D5QA61</accession>
<dbReference type="GO" id="GO:0019877">
    <property type="term" value="P:diaminopimelate biosynthetic process"/>
    <property type="evidence" value="ECO:0007669"/>
    <property type="project" value="UniProtKB-ARBA"/>
</dbReference>
<dbReference type="NCBIfam" id="TIGR01891">
    <property type="entry name" value="amidohydrolases"/>
    <property type="match status" value="1"/>
</dbReference>
<organism evidence="4 5">
    <name type="scientific">Flexistipes sinusarabici</name>
    <dbReference type="NCBI Taxonomy" id="2352"/>
    <lineage>
        <taxon>Bacteria</taxon>
        <taxon>Pseudomonadati</taxon>
        <taxon>Deferribacterota</taxon>
        <taxon>Deferribacteres</taxon>
        <taxon>Deferribacterales</taxon>
        <taxon>Flexistipitaceae</taxon>
        <taxon>Flexistipes</taxon>
    </lineage>
</organism>
<dbReference type="InterPro" id="IPR002933">
    <property type="entry name" value="Peptidase_M20"/>
</dbReference>
<evidence type="ECO:0000259" key="3">
    <source>
        <dbReference type="Pfam" id="PF07687"/>
    </source>
</evidence>
<feature type="binding site" evidence="2">
    <location>
        <position position="98"/>
    </location>
    <ligand>
        <name>Mn(2+)</name>
        <dbReference type="ChEBI" id="CHEBI:29035"/>
        <label>2</label>
    </ligand>
</feature>
<proteinExistence type="predicted"/>
<dbReference type="Proteomes" id="UP000262325">
    <property type="component" value="Unassembled WGS sequence"/>
</dbReference>
<protein>
    <submittedName>
        <fullName evidence="4">Amidohydrolase</fullName>
    </submittedName>
</protein>
<dbReference type="SUPFAM" id="SSF53187">
    <property type="entry name" value="Zn-dependent exopeptidases"/>
    <property type="match status" value="1"/>
</dbReference>
<dbReference type="Pfam" id="PF01546">
    <property type="entry name" value="Peptidase_M20"/>
    <property type="match status" value="1"/>
</dbReference>
<dbReference type="GO" id="GO:0046872">
    <property type="term" value="F:metal ion binding"/>
    <property type="evidence" value="ECO:0007669"/>
    <property type="project" value="UniProtKB-KW"/>
</dbReference>
<dbReference type="InterPro" id="IPR017439">
    <property type="entry name" value="Amidohydrolase"/>
</dbReference>
<comment type="cofactor">
    <cofactor evidence="2">
        <name>Mn(2+)</name>
        <dbReference type="ChEBI" id="CHEBI:29035"/>
    </cofactor>
    <text evidence="2">The Mn(2+) ion enhances activity.</text>
</comment>
<evidence type="ECO:0000256" key="2">
    <source>
        <dbReference type="PIRSR" id="PIRSR005962-1"/>
    </source>
</evidence>
<keyword evidence="2" id="KW-0464">Manganese</keyword>
<reference evidence="4 5" key="1">
    <citation type="journal article" date="2018" name="Nat. Biotechnol.">
        <title>A standardized bacterial taxonomy based on genome phylogeny substantially revises the tree of life.</title>
        <authorList>
            <person name="Parks D.H."/>
            <person name="Chuvochina M."/>
            <person name="Waite D.W."/>
            <person name="Rinke C."/>
            <person name="Skarshewski A."/>
            <person name="Chaumeil P.A."/>
            <person name="Hugenholtz P."/>
        </authorList>
    </citation>
    <scope>NUCLEOTIDE SEQUENCE [LARGE SCALE GENOMIC DNA]</scope>
    <source>
        <strain evidence="4">UBA8672</strain>
    </source>
</reference>
<dbReference type="CDD" id="cd03886">
    <property type="entry name" value="M20_Acy1"/>
    <property type="match status" value="1"/>
</dbReference>
<name>A0A3D5QA61_FLESI</name>
<dbReference type="InterPro" id="IPR011650">
    <property type="entry name" value="Peptidase_M20_dimer"/>
</dbReference>
<dbReference type="NCBIfam" id="NF038260">
    <property type="entry name" value="ectoine_DoeB_2"/>
    <property type="match status" value="1"/>
</dbReference>
<evidence type="ECO:0000313" key="4">
    <source>
        <dbReference type="EMBL" id="HCW92550.1"/>
    </source>
</evidence>
<feature type="domain" description="Peptidase M20 dimerisation" evidence="3">
    <location>
        <begin position="181"/>
        <end position="278"/>
    </location>
</feature>
<dbReference type="AlphaFoldDB" id="A0A3D5QA61"/>
<dbReference type="FunFam" id="3.30.70.360:FF:000001">
    <property type="entry name" value="N-acetyldiaminopimelate deacetylase"/>
    <property type="match status" value="1"/>
</dbReference>
<feature type="binding site" evidence="2">
    <location>
        <position position="100"/>
    </location>
    <ligand>
        <name>Mn(2+)</name>
        <dbReference type="ChEBI" id="CHEBI:29035"/>
        <label>2</label>
    </ligand>
</feature>
<dbReference type="Gene3D" id="3.40.630.10">
    <property type="entry name" value="Zn peptidases"/>
    <property type="match status" value="1"/>
</dbReference>
<gene>
    <name evidence="4" type="ORF">DHM44_02595</name>
</gene>
<feature type="binding site" evidence="2">
    <location>
        <position position="134"/>
    </location>
    <ligand>
        <name>Mn(2+)</name>
        <dbReference type="ChEBI" id="CHEBI:29035"/>
        <label>2</label>
    </ligand>
</feature>